<keyword evidence="1" id="KW-0812">Transmembrane</keyword>
<keyword evidence="1" id="KW-0472">Membrane</keyword>
<proteinExistence type="predicted"/>
<keyword evidence="1" id="KW-1133">Transmembrane helix</keyword>
<evidence type="ECO:0000256" key="1">
    <source>
        <dbReference type="SAM" id="Phobius"/>
    </source>
</evidence>
<gene>
    <name evidence="2" type="ORF">JK629_14215</name>
</gene>
<dbReference type="RefSeq" id="WP_202336263.1">
    <property type="nucleotide sequence ID" value="NZ_CP068439.1"/>
</dbReference>
<protein>
    <submittedName>
        <fullName evidence="2">Uncharacterized protein</fullName>
    </submittedName>
</protein>
<evidence type="ECO:0000313" key="3">
    <source>
        <dbReference type="Proteomes" id="UP000629420"/>
    </source>
</evidence>
<dbReference type="EMBL" id="CP068439">
    <property type="protein sequence ID" value="QQX76459.1"/>
    <property type="molecule type" value="Genomic_DNA"/>
</dbReference>
<name>A0ABX7DUN2_9FLAO</name>
<reference evidence="2 3" key="1">
    <citation type="submission" date="2021-01" db="EMBL/GenBank/DDBJ databases">
        <title>Aequorivita sp. strain KX20305, a bacterium isolated from the sediment collected at a cold seep field in South China Sea.</title>
        <authorList>
            <person name="Zhang H."/>
            <person name="Li C."/>
        </authorList>
    </citation>
    <scope>NUCLEOTIDE SEQUENCE [LARGE SCALE GENOMIC DNA]</scope>
    <source>
        <strain evidence="2 3">KX20305</strain>
    </source>
</reference>
<accession>A0ABX7DUN2</accession>
<organism evidence="2 3">
    <name type="scientific">Aequorivita iocasae</name>
    <dbReference type="NCBI Taxonomy" id="2803865"/>
    <lineage>
        <taxon>Bacteria</taxon>
        <taxon>Pseudomonadati</taxon>
        <taxon>Bacteroidota</taxon>
        <taxon>Flavobacteriia</taxon>
        <taxon>Flavobacteriales</taxon>
        <taxon>Flavobacteriaceae</taxon>
        <taxon>Aequorivita</taxon>
    </lineage>
</organism>
<sequence>MKSENYFYYDKKHKTKSEKREEYAYKIKQKLYNFLLESKYFEKKLNVIDRHTKLRNDREIHISRNYYSDRIISKNQPKNYKKLKLPYISFFEVIEIDKFDNFKKNLISKFSSKHSRFGKEIGYKDELEKKLTKIKIDLDSSGFGNLINLNFKELKTNHSDYVDFLTISYIKTNESYFILHIEVKPSEKFNKISAKIFKSSETSLSTRHFHSFKNIFKHRLFTGYTSFKGSLTRENIDNLISDLQFQLDYNFLKHLNGYFTTSKLTHKIPKIEHYSIKKFKKHKENNSLYSFFNFSNIIQFTSKDELVDIYTNKGNNAVYIIKEEEHGKKIGTGSDHTDYDWLESYYLLQSMAFPCVFDAILNEEFSKLNHIKRKMYDFLENTNKWRFYKYFLLFHQNNKYLKLKKEITKLNLITNRYKNEFNDRALIFLINHSSDVSQYEYSDKNRRQMEKSNILSYYIEKFQDQIKYLTKKKDDVNMVFKNIEELNTYRTNFILQVVSLIIGILAFIFAFEKVRDFIVELLNK</sequence>
<feature type="transmembrane region" description="Helical" evidence="1">
    <location>
        <begin position="493"/>
        <end position="511"/>
    </location>
</feature>
<dbReference type="Proteomes" id="UP000629420">
    <property type="component" value="Chromosome"/>
</dbReference>
<evidence type="ECO:0000313" key="2">
    <source>
        <dbReference type="EMBL" id="QQX76459.1"/>
    </source>
</evidence>
<keyword evidence="3" id="KW-1185">Reference proteome</keyword>